<dbReference type="Pfam" id="PF05895">
    <property type="entry name" value="DUF859"/>
    <property type="match status" value="2"/>
</dbReference>
<proteinExistence type="predicted"/>
<reference evidence="3 4" key="1">
    <citation type="submission" date="2021-11" db="EMBL/GenBank/DDBJ databases">
        <title>Lacrimispora sp. nov. NSJ-141 isolated from human feces.</title>
        <authorList>
            <person name="Abdugheni R."/>
        </authorList>
    </citation>
    <scope>NUCLEOTIDE SEQUENCE [LARGE SCALE GENOMIC DNA]</scope>
    <source>
        <strain evidence="3 4">NSJ-141</strain>
    </source>
</reference>
<dbReference type="Pfam" id="PF21446">
    <property type="entry name" value="Gp34_trimer"/>
    <property type="match status" value="1"/>
</dbReference>
<dbReference type="EMBL" id="JAJNOR010000004">
    <property type="protein sequence ID" value="MCD2492482.1"/>
    <property type="molecule type" value="Genomic_DNA"/>
</dbReference>
<dbReference type="Pfam" id="PF13884">
    <property type="entry name" value="Peptidase_S74"/>
    <property type="match status" value="1"/>
</dbReference>
<dbReference type="PROSITE" id="PS51688">
    <property type="entry name" value="ICA"/>
    <property type="match status" value="1"/>
</dbReference>
<feature type="signal peptide" evidence="1">
    <location>
        <begin position="1"/>
        <end position="29"/>
    </location>
</feature>
<keyword evidence="4" id="KW-1185">Reference proteome</keyword>
<sequence>MAQETFYATSSYAAGMLLQLILSSSGNGAAANSSTVNYTLNWCKPTINGSYAYSHGNHLYLTLNGNSIISTTDYGRIDISSLPAGGVVQLVSGSITVAHNTDGTKTIPVYARFYQSQRSDCDYIISTTFTLDKINRYAAVTLSVGGTTKNSISITANTSLPCKIFNFQYSPDNGTHWYAQNDPGAISGAAKIYNVQPTKSYTHTYSNLHYASAYKFRCLVTTDANQYTGSGSVTPVGASTTAPALAALASSSVIPNNNMTFGISIPDGGTTYSMSVRTDNMDAPAAYQILEDGSNRHSETSRTANASLWSARFYPYYPSSTSGKISVRIVTYSKDENKYMGENRYSLNVDFSSVNLDPVIGSGFASFTRSLPDGILSSFVEGYTITSQDAKVRASWNASSVTLQGGASISGYKITWNQITGNLLPASTTSYTSYSTVVGQNIFKIEVFDSRGHSAAATLATLTSVKYEFPVIMLVINRNGYSKNVIIDGKCKISPLYINSIFYNTYTLSIQYKRLSDTSYTNITVSPSSMDTEGYFTVSQTVSDTFSLTDAYEILVTLSDKVGTTITRTYSITAATPLLSMCEDGAVGINCYPAEENMFAVKGNSLFNGNIYVENQLTTKNSLSVNGALSIGQSSTFTGASTFKNNISVSGTSSFAGSATFAGSLSARSGIKIKSASSDSEITSLYSSSSSLMIGNNSWTNLYYDVAASNYHIFRSGGTTRIEIRPNCIYSNQGIVSHLGSQVAQFRAVYGNYGFIIRNDGGTTHFLVTNSGDPYGGFNGLRPLSINNSTGKCTINASTVEISSGRGLHMAAAPSDANFPHIYGTSNMLALGPWNSNVYDIVIGISGSDGNDSFALRPSVKNGVAGHVHLGTSTYRWRNIYSATSVNVSSDRRVKKDIVYTPYEKSIAFIRSLAPASYKYIDGDSGRTHKGLIAQDVENSLSELGLTSMDFAGLIKSPVYETIKDENGVEQPTDIVKDYTYALRYDEFESDIINVLKYLLDENTAIKKAIETKKER</sequence>
<dbReference type="AlphaFoldDB" id="A0AAP2RHZ3"/>
<feature type="domain" description="Peptidase S74" evidence="2">
    <location>
        <begin position="890"/>
        <end position="1010"/>
    </location>
</feature>
<evidence type="ECO:0000256" key="1">
    <source>
        <dbReference type="SAM" id="SignalP"/>
    </source>
</evidence>
<name>A0AAP2RHZ3_9FIRM</name>
<dbReference type="InterPro" id="IPR008577">
    <property type="entry name" value="DUF859"/>
</dbReference>
<keyword evidence="1" id="KW-0732">Signal</keyword>
<dbReference type="Proteomes" id="UP001299265">
    <property type="component" value="Unassembled WGS sequence"/>
</dbReference>
<dbReference type="InterPro" id="IPR036388">
    <property type="entry name" value="WH-like_DNA-bd_sf"/>
</dbReference>
<evidence type="ECO:0000313" key="3">
    <source>
        <dbReference type="EMBL" id="MCD2492482.1"/>
    </source>
</evidence>
<dbReference type="InterPro" id="IPR048390">
    <property type="entry name" value="Gp34_trimer"/>
</dbReference>
<organism evidence="3 4">
    <name type="scientific">Lientehia hominis</name>
    <dbReference type="NCBI Taxonomy" id="2897778"/>
    <lineage>
        <taxon>Bacteria</taxon>
        <taxon>Bacillati</taxon>
        <taxon>Bacillota</taxon>
        <taxon>Clostridia</taxon>
        <taxon>Lachnospirales</taxon>
        <taxon>Lachnospiraceae</taxon>
        <taxon>Lientehia</taxon>
    </lineage>
</organism>
<feature type="chain" id="PRO_5042818767" evidence="1">
    <location>
        <begin position="30"/>
        <end position="1016"/>
    </location>
</feature>
<evidence type="ECO:0000313" key="4">
    <source>
        <dbReference type="Proteomes" id="UP001299265"/>
    </source>
</evidence>
<comment type="caution">
    <text evidence="3">The sequence shown here is derived from an EMBL/GenBank/DDBJ whole genome shotgun (WGS) entry which is preliminary data.</text>
</comment>
<dbReference type="InterPro" id="IPR030392">
    <property type="entry name" value="S74_ICA"/>
</dbReference>
<gene>
    <name evidence="3" type="ORF">LQE92_07535</name>
</gene>
<accession>A0AAP2RHZ3</accession>
<protein>
    <submittedName>
        <fullName evidence="3">DUF859 family phage minor structural protein</fullName>
    </submittedName>
</protein>
<dbReference type="Gene3D" id="1.10.10.10">
    <property type="entry name" value="Winged helix-like DNA-binding domain superfamily/Winged helix DNA-binding domain"/>
    <property type="match status" value="1"/>
</dbReference>
<evidence type="ECO:0000259" key="2">
    <source>
        <dbReference type="PROSITE" id="PS51688"/>
    </source>
</evidence>
<dbReference type="RefSeq" id="WP_231062376.1">
    <property type="nucleotide sequence ID" value="NZ_JAJNOR010000004.1"/>
</dbReference>